<keyword evidence="4" id="KW-0274">FAD</keyword>
<evidence type="ECO:0000256" key="2">
    <source>
        <dbReference type="ARBA" id="ARBA00009347"/>
    </source>
</evidence>
<evidence type="ECO:0000256" key="4">
    <source>
        <dbReference type="ARBA" id="ARBA00022827"/>
    </source>
</evidence>
<dbReference type="InterPro" id="IPR009075">
    <property type="entry name" value="AcylCo_DH/oxidase_C"/>
</dbReference>
<dbReference type="Gene3D" id="1.20.140.10">
    <property type="entry name" value="Butyryl-CoA Dehydrogenase, subunit A, domain 3"/>
    <property type="match status" value="1"/>
</dbReference>
<dbReference type="Pfam" id="PF02771">
    <property type="entry name" value="Acyl-CoA_dh_N"/>
    <property type="match status" value="1"/>
</dbReference>
<accession>A0ABN6PRI5</accession>
<evidence type="ECO:0000259" key="8">
    <source>
        <dbReference type="Pfam" id="PF02771"/>
    </source>
</evidence>
<sequence length="407" mass="44600">MKLAFSAADEAFRQAVRSFVREQLPGDIRRKVELGLRLEQADYVTWFNRLEARGWLTPGWPPEHGGPGWTHLQRFIFDEECLLGGAPRIIASGIQMLGPVLIAFGTPEQKARYLPDIRASRTWWAQGFSEPGSGSDLASLRTTAVLEPDGRHFVVNGHKVWTSYAQWCSMMFALVRTDPNAAKPQEGISFLLIDMTSPGLTVRPIRMLEGGTDLNECFLDNVRVPVENLVGELNQGWTCGKYLLGHERTGIAGIGSCKQQLARARQLAGQQGLGEDALLRALLQARLAQFEIELIALEATALRLLAPGQRSRVPQVEASMLKVRGTELRQAIYETLLDIAGPDALPFSAEAQFLEFLDAADDAPVAPVPPELASVAANCLDARKLSIYGGSNEVQRNLIAQAVLAAH</sequence>
<dbReference type="RefSeq" id="WP_251969743.1">
    <property type="nucleotide sequence ID" value="NZ_AP025730.1"/>
</dbReference>
<evidence type="ECO:0000256" key="1">
    <source>
        <dbReference type="ARBA" id="ARBA00001974"/>
    </source>
</evidence>
<dbReference type="PANTHER" id="PTHR43292">
    <property type="entry name" value="ACYL-COA DEHYDROGENASE"/>
    <property type="match status" value="1"/>
</dbReference>
<dbReference type="InterPro" id="IPR046373">
    <property type="entry name" value="Acyl-CoA_Oxase/DH_mid-dom_sf"/>
</dbReference>
<dbReference type="Pfam" id="PF02770">
    <property type="entry name" value="Acyl-CoA_dh_M"/>
    <property type="match status" value="1"/>
</dbReference>
<evidence type="ECO:0000313" key="10">
    <source>
        <dbReference type="Proteomes" id="UP001057498"/>
    </source>
</evidence>
<keyword evidence="3" id="KW-0285">Flavoprotein</keyword>
<dbReference type="Pfam" id="PF00441">
    <property type="entry name" value="Acyl-CoA_dh_1"/>
    <property type="match status" value="1"/>
</dbReference>
<dbReference type="Gene3D" id="2.40.110.10">
    <property type="entry name" value="Butyryl-CoA Dehydrogenase, subunit A, domain 2"/>
    <property type="match status" value="1"/>
</dbReference>
<dbReference type="InterPro" id="IPR006091">
    <property type="entry name" value="Acyl-CoA_Oxase/DH_mid-dom"/>
</dbReference>
<reference evidence="9" key="1">
    <citation type="submission" date="2022-04" db="EMBL/GenBank/DDBJ databases">
        <title>Whole genome sequence of Sphaerotilus sp. FB-5.</title>
        <authorList>
            <person name="Takeda M."/>
            <person name="Narihara S."/>
            <person name="Akimoto M."/>
            <person name="Akimoto R."/>
            <person name="Nishiyashiki S."/>
            <person name="Murakami T."/>
        </authorList>
    </citation>
    <scope>NUCLEOTIDE SEQUENCE</scope>
    <source>
        <strain evidence="9">FB-5</strain>
    </source>
</reference>
<dbReference type="InterPro" id="IPR013786">
    <property type="entry name" value="AcylCoA_DH/ox_N"/>
</dbReference>
<gene>
    <name evidence="9" type="ORF">CATMQ487_34450</name>
</gene>
<keyword evidence="10" id="KW-1185">Reference proteome</keyword>
<keyword evidence="5" id="KW-0560">Oxidoreductase</keyword>
<dbReference type="InterPro" id="IPR052161">
    <property type="entry name" value="Mycobact_Acyl-CoA_DH"/>
</dbReference>
<dbReference type="SUPFAM" id="SSF47203">
    <property type="entry name" value="Acyl-CoA dehydrogenase C-terminal domain-like"/>
    <property type="match status" value="1"/>
</dbReference>
<evidence type="ECO:0000256" key="5">
    <source>
        <dbReference type="ARBA" id="ARBA00023002"/>
    </source>
</evidence>
<comment type="similarity">
    <text evidence="2">Belongs to the acyl-CoA dehydrogenase family.</text>
</comment>
<comment type="cofactor">
    <cofactor evidence="1">
        <name>FAD</name>
        <dbReference type="ChEBI" id="CHEBI:57692"/>
    </cofactor>
</comment>
<protein>
    <submittedName>
        <fullName evidence="9">Acyl-CoA dehydrogenase</fullName>
    </submittedName>
</protein>
<feature type="domain" description="Acyl-CoA dehydrogenase/oxidase C-terminal" evidence="6">
    <location>
        <begin position="234"/>
        <end position="404"/>
    </location>
</feature>
<evidence type="ECO:0000259" key="6">
    <source>
        <dbReference type="Pfam" id="PF00441"/>
    </source>
</evidence>
<evidence type="ECO:0000256" key="3">
    <source>
        <dbReference type="ARBA" id="ARBA00022630"/>
    </source>
</evidence>
<name>A0ABN6PRI5_9BURK</name>
<dbReference type="SUPFAM" id="SSF56645">
    <property type="entry name" value="Acyl-CoA dehydrogenase NM domain-like"/>
    <property type="match status" value="1"/>
</dbReference>
<organism evidence="9 10">
    <name type="scientific">Sphaerotilus microaerophilus</name>
    <dbReference type="NCBI Taxonomy" id="2914710"/>
    <lineage>
        <taxon>Bacteria</taxon>
        <taxon>Pseudomonadati</taxon>
        <taxon>Pseudomonadota</taxon>
        <taxon>Betaproteobacteria</taxon>
        <taxon>Burkholderiales</taxon>
        <taxon>Sphaerotilaceae</taxon>
        <taxon>Sphaerotilus</taxon>
    </lineage>
</organism>
<proteinExistence type="inferred from homology"/>
<dbReference type="InterPro" id="IPR009100">
    <property type="entry name" value="AcylCoA_DH/oxidase_NM_dom_sf"/>
</dbReference>
<dbReference type="Gene3D" id="1.10.540.10">
    <property type="entry name" value="Acyl-CoA dehydrogenase/oxidase, N-terminal domain"/>
    <property type="match status" value="1"/>
</dbReference>
<dbReference type="InterPro" id="IPR037069">
    <property type="entry name" value="AcylCoA_DH/ox_N_sf"/>
</dbReference>
<dbReference type="InterPro" id="IPR036250">
    <property type="entry name" value="AcylCo_DH-like_C"/>
</dbReference>
<dbReference type="PANTHER" id="PTHR43292:SF3">
    <property type="entry name" value="ACYL-COA DEHYDROGENASE FADE29"/>
    <property type="match status" value="1"/>
</dbReference>
<evidence type="ECO:0000259" key="7">
    <source>
        <dbReference type="Pfam" id="PF02770"/>
    </source>
</evidence>
<dbReference type="Proteomes" id="UP001057498">
    <property type="component" value="Chromosome"/>
</dbReference>
<feature type="domain" description="Acyl-CoA dehydrogenase/oxidase N-terminal" evidence="8">
    <location>
        <begin position="8"/>
        <end position="117"/>
    </location>
</feature>
<evidence type="ECO:0000313" key="9">
    <source>
        <dbReference type="EMBL" id="BDI06475.1"/>
    </source>
</evidence>
<feature type="domain" description="Acyl-CoA oxidase/dehydrogenase middle" evidence="7">
    <location>
        <begin position="125"/>
        <end position="222"/>
    </location>
</feature>
<dbReference type="EMBL" id="AP025730">
    <property type="protein sequence ID" value="BDI06475.1"/>
    <property type="molecule type" value="Genomic_DNA"/>
</dbReference>